<proteinExistence type="predicted"/>
<dbReference type="Proteomes" id="UP000026961">
    <property type="component" value="Chromosome 11"/>
</dbReference>
<protein>
    <submittedName>
        <fullName evidence="2">Uncharacterized protein</fullName>
    </submittedName>
</protein>
<accession>A0A0E0BGL9</accession>
<dbReference type="AlphaFoldDB" id="A0A0E0BGL9"/>
<dbReference type="EnsemblPlants" id="OGLUM11G06190.1">
    <property type="protein sequence ID" value="OGLUM11G06190.1"/>
    <property type="gene ID" value="OGLUM11G06190"/>
</dbReference>
<evidence type="ECO:0000313" key="2">
    <source>
        <dbReference type="EnsemblPlants" id="OGLUM11G06190.1"/>
    </source>
</evidence>
<organism evidence="2">
    <name type="scientific">Oryza glumipatula</name>
    <dbReference type="NCBI Taxonomy" id="40148"/>
    <lineage>
        <taxon>Eukaryota</taxon>
        <taxon>Viridiplantae</taxon>
        <taxon>Streptophyta</taxon>
        <taxon>Embryophyta</taxon>
        <taxon>Tracheophyta</taxon>
        <taxon>Spermatophyta</taxon>
        <taxon>Magnoliopsida</taxon>
        <taxon>Liliopsida</taxon>
        <taxon>Poales</taxon>
        <taxon>Poaceae</taxon>
        <taxon>BOP clade</taxon>
        <taxon>Oryzoideae</taxon>
        <taxon>Oryzeae</taxon>
        <taxon>Oryzinae</taxon>
        <taxon>Oryza</taxon>
    </lineage>
</organism>
<feature type="region of interest" description="Disordered" evidence="1">
    <location>
        <begin position="1"/>
        <end position="48"/>
    </location>
</feature>
<evidence type="ECO:0000313" key="3">
    <source>
        <dbReference type="Proteomes" id="UP000026961"/>
    </source>
</evidence>
<reference evidence="2" key="2">
    <citation type="submission" date="2018-05" db="EMBL/GenBank/DDBJ databases">
        <title>OgluRS3 (Oryza glumaepatula Reference Sequence Version 3).</title>
        <authorList>
            <person name="Zhang J."/>
            <person name="Kudrna D."/>
            <person name="Lee S."/>
            <person name="Talag J."/>
            <person name="Welchert J."/>
            <person name="Wing R.A."/>
        </authorList>
    </citation>
    <scope>NUCLEOTIDE SEQUENCE [LARGE SCALE GENOMIC DNA]</scope>
</reference>
<evidence type="ECO:0000256" key="1">
    <source>
        <dbReference type="SAM" id="MobiDB-lite"/>
    </source>
</evidence>
<sequence length="211" mass="22869">MDSGGRGCGDEPRGMGVHDGGRGRRRRASTRPPLTSPRHRGLRRQASAWREARTAEDVAAAMSPAWGATAEDVAASDVVAGLLPGAPAPPPAIYGAAVNANLRLHPRGRPVHPPPAPQLHRGPSPVAAFIVGRRSRCESGPSSYPSAASGEQRDKTGCKELVDLVMNRMISDRYQDLIHCKHHPPRGKNRMVPDRYHLIPHKYHLIRGRIA</sequence>
<dbReference type="Gramene" id="OGLUM11G06190.1">
    <property type="protein sequence ID" value="OGLUM11G06190.1"/>
    <property type="gene ID" value="OGLUM11G06190"/>
</dbReference>
<dbReference type="HOGENOM" id="CLU_1306550_0_0_1"/>
<name>A0A0E0BGL9_9ORYZ</name>
<reference evidence="2" key="1">
    <citation type="submission" date="2015-04" db="UniProtKB">
        <authorList>
            <consortium name="EnsemblPlants"/>
        </authorList>
    </citation>
    <scope>IDENTIFICATION</scope>
</reference>
<keyword evidence="3" id="KW-1185">Reference proteome</keyword>